<reference evidence="2 3" key="2">
    <citation type="journal article" date="2016" name="Genome Announc.">
        <title>Draft Genome Sequence of Erythromycin- and Oxytetracycline-Sensitive Nocardia seriolae Strain U-1 (NBRC 110359).</title>
        <authorList>
            <person name="Imajoh M."/>
            <person name="Sukeda M."/>
            <person name="Shimizu M."/>
            <person name="Yamane J."/>
            <person name="Ohnishi K."/>
            <person name="Oshima S."/>
        </authorList>
    </citation>
    <scope>NUCLEOTIDE SEQUENCE [LARGE SCALE GENOMIC DNA]</scope>
    <source>
        <strain evidence="2 3">U-1</strain>
    </source>
</reference>
<dbReference type="GO" id="GO:0016301">
    <property type="term" value="F:kinase activity"/>
    <property type="evidence" value="ECO:0007669"/>
    <property type="project" value="UniProtKB-KW"/>
</dbReference>
<dbReference type="GeneID" id="93372206"/>
<keyword evidence="2" id="KW-0808">Transferase</keyword>
<dbReference type="OrthoDB" id="4500869at2"/>
<dbReference type="EMBL" id="BBYQ01000112">
    <property type="protein sequence ID" value="GAP31358.1"/>
    <property type="molecule type" value="Genomic_DNA"/>
</dbReference>
<gene>
    <name evidence="1" type="ORF">NS506_01559</name>
    <name evidence="2" type="ORF">NSK11_contig00112-0008</name>
</gene>
<protein>
    <submittedName>
        <fullName evidence="2">Uridine kinase</fullName>
    </submittedName>
</protein>
<organism evidence="2 3">
    <name type="scientific">Nocardia seriolae</name>
    <dbReference type="NCBI Taxonomy" id="37332"/>
    <lineage>
        <taxon>Bacteria</taxon>
        <taxon>Bacillati</taxon>
        <taxon>Actinomycetota</taxon>
        <taxon>Actinomycetes</taxon>
        <taxon>Mycobacteriales</taxon>
        <taxon>Nocardiaceae</taxon>
        <taxon>Nocardia</taxon>
    </lineage>
</organism>
<accession>A0A0B8NB12</accession>
<keyword evidence="3" id="KW-1185">Reference proteome</keyword>
<evidence type="ECO:0000313" key="4">
    <source>
        <dbReference type="Proteomes" id="UP000180166"/>
    </source>
</evidence>
<sequence>MTSPDRKVPSGAYVGSSAPNNVANLQAVNWAIVQQSTVANLAGSFQGVTNASQNMNDANATSGAAAQAATSGSGTAQSTASAARNTAAADSVAIASLQPPSPPTATPGISCSDNFARTTLGPNYNTFKSGSVANLAIVNNGPAGSQWNQLGHRVRYRLEHQCFTDRQSVGVAGRRCRRQCR</sequence>
<name>A0A0B8NB12_9NOCA</name>
<evidence type="ECO:0000313" key="3">
    <source>
        <dbReference type="Proteomes" id="UP000037179"/>
    </source>
</evidence>
<dbReference type="EMBL" id="CP017839">
    <property type="protein sequence ID" value="APA95630.1"/>
    <property type="molecule type" value="Genomic_DNA"/>
</dbReference>
<reference evidence="1 4" key="3">
    <citation type="submission" date="2016-10" db="EMBL/GenBank/DDBJ databases">
        <title>Genome sequence of Nocardia seriolae strain EM150506, isolated from Anguila japonica.</title>
        <authorList>
            <person name="Han H.-J."/>
        </authorList>
    </citation>
    <scope>NUCLEOTIDE SEQUENCE [LARGE SCALE GENOMIC DNA]</scope>
    <source>
        <strain evidence="1 4">EM150506</strain>
    </source>
</reference>
<proteinExistence type="predicted"/>
<dbReference type="RefSeq" id="WP_143161465.1">
    <property type="nucleotide sequence ID" value="NZ_AP017900.1"/>
</dbReference>
<dbReference type="AlphaFoldDB" id="A0A0B8NB12"/>
<dbReference type="Proteomes" id="UP000180166">
    <property type="component" value="Chromosome"/>
</dbReference>
<keyword evidence="2" id="KW-0418">Kinase</keyword>
<dbReference type="KEGG" id="nsr:NS506_01559"/>
<evidence type="ECO:0000313" key="1">
    <source>
        <dbReference type="EMBL" id="APA95630.1"/>
    </source>
</evidence>
<dbReference type="Proteomes" id="UP000037179">
    <property type="component" value="Unassembled WGS sequence"/>
</dbReference>
<evidence type="ECO:0000313" key="2">
    <source>
        <dbReference type="EMBL" id="GAP31358.1"/>
    </source>
</evidence>
<reference evidence="3" key="1">
    <citation type="submission" date="2015-07" db="EMBL/GenBank/DDBJ databases">
        <title>Nocardia seriolae U-1 whole genome shotgun sequence.</title>
        <authorList>
            <person name="Imajoh M."/>
            <person name="Fukumoto Y."/>
            <person name="Sukeda M."/>
            <person name="Yamane J."/>
            <person name="Yamasaki K."/>
            <person name="Shimizu M."/>
            <person name="Ohnishi K."/>
            <person name="Oshima S."/>
        </authorList>
    </citation>
    <scope>NUCLEOTIDE SEQUENCE [LARGE SCALE GENOMIC DNA]</scope>
    <source>
        <strain evidence="3">U-1</strain>
    </source>
</reference>